<feature type="domain" description="EamA" evidence="8">
    <location>
        <begin position="94"/>
        <end position="220"/>
    </location>
</feature>
<sequence length="422" mass="44936">MRRLGLWKNGVALLALSVTTNAFSPSSRRILDHSSVYRIALSKPFGKDIRCNNSQTTDFRFSKAHALELSSNNESGDIETEKKELGIWAARGILLVVAAVWGTNFAAVKYLEGLCFHPPCNHPPSEFAFARFAVAGLVSLPLIWGQKKEVIQAGFECGAWITLGYVTQSMALATISAGKCAFICSLTVVSVPIMALLLYGRPITKANVVAALIALSGVSVLEGMIDFNHLLGVAPAFAETASTATSALASSSMETATSSLAVSKGDLLALGQPLGYGFAFLRIEHYQEKFKDVPNRVLTIAGAQCVMVGILSLLWVLYDYNGVLPNFGYLIEGHRIATILWTGIVTTVFAIFLEGIALQTATATDAAIAFSSEPVWASIFGFLLLGEKLGLNSYIGGAIILGACLVGAISDLQAENASKSEQ</sequence>
<keyword evidence="4 6" id="KW-1133">Transmembrane helix</keyword>
<dbReference type="PANTHER" id="PTHR42920">
    <property type="entry name" value="OS03G0707200 PROTEIN-RELATED"/>
    <property type="match status" value="1"/>
</dbReference>
<evidence type="ECO:0000256" key="4">
    <source>
        <dbReference type="ARBA" id="ARBA00022989"/>
    </source>
</evidence>
<dbReference type="PANTHER" id="PTHR42920:SF5">
    <property type="entry name" value="EAMA DOMAIN-CONTAINING PROTEIN"/>
    <property type="match status" value="1"/>
</dbReference>
<feature type="transmembrane region" description="Helical" evidence="6">
    <location>
        <begin position="365"/>
        <end position="385"/>
    </location>
</feature>
<dbReference type="GO" id="GO:0005886">
    <property type="term" value="C:plasma membrane"/>
    <property type="evidence" value="ECO:0007669"/>
    <property type="project" value="UniProtKB-SubCell"/>
</dbReference>
<feature type="transmembrane region" description="Helical" evidence="6">
    <location>
        <begin position="206"/>
        <end position="225"/>
    </location>
</feature>
<feature type="transmembrane region" description="Helical" evidence="6">
    <location>
        <begin position="297"/>
        <end position="318"/>
    </location>
</feature>
<evidence type="ECO:0000256" key="5">
    <source>
        <dbReference type="ARBA" id="ARBA00023136"/>
    </source>
</evidence>
<feature type="domain" description="EamA" evidence="8">
    <location>
        <begin position="264"/>
        <end position="406"/>
    </location>
</feature>
<comment type="caution">
    <text evidence="9">The sequence shown here is derived from an EMBL/GenBank/DDBJ whole genome shotgun (WGS) entry which is preliminary data.</text>
</comment>
<comment type="subcellular location">
    <subcellularLocation>
        <location evidence="1">Cell membrane</location>
        <topology evidence="1">Multi-pass membrane protein</topology>
    </subcellularLocation>
</comment>
<proteinExistence type="predicted"/>
<keyword evidence="3 6" id="KW-0812">Transmembrane</keyword>
<dbReference type="InterPro" id="IPR000620">
    <property type="entry name" value="EamA_dom"/>
</dbReference>
<feature type="transmembrane region" description="Helical" evidence="6">
    <location>
        <begin position="128"/>
        <end position="144"/>
    </location>
</feature>
<feature type="transmembrane region" description="Helical" evidence="6">
    <location>
        <begin position="338"/>
        <end position="358"/>
    </location>
</feature>
<reference evidence="9 10" key="1">
    <citation type="journal article" date="2015" name="Plant Cell">
        <title>Oil accumulation by the oleaginous diatom Fistulifera solaris as revealed by the genome and transcriptome.</title>
        <authorList>
            <person name="Tanaka T."/>
            <person name="Maeda Y."/>
            <person name="Veluchamy A."/>
            <person name="Tanaka M."/>
            <person name="Abida H."/>
            <person name="Marechal E."/>
            <person name="Bowler C."/>
            <person name="Muto M."/>
            <person name="Sunaga Y."/>
            <person name="Tanaka M."/>
            <person name="Yoshino T."/>
            <person name="Taniguchi T."/>
            <person name="Fukuda Y."/>
            <person name="Nemoto M."/>
            <person name="Matsumoto M."/>
            <person name="Wong P.S."/>
            <person name="Aburatani S."/>
            <person name="Fujibuchi W."/>
        </authorList>
    </citation>
    <scope>NUCLEOTIDE SEQUENCE [LARGE SCALE GENOMIC DNA]</scope>
    <source>
        <strain evidence="9 10">JPCC DA0580</strain>
    </source>
</reference>
<dbReference type="SUPFAM" id="SSF103481">
    <property type="entry name" value="Multidrug resistance efflux transporter EmrE"/>
    <property type="match status" value="2"/>
</dbReference>
<evidence type="ECO:0000313" key="10">
    <source>
        <dbReference type="Proteomes" id="UP000198406"/>
    </source>
</evidence>
<keyword evidence="5 6" id="KW-0472">Membrane</keyword>
<dbReference type="InterPro" id="IPR037185">
    <property type="entry name" value="EmrE-like"/>
</dbReference>
<organism evidence="9 10">
    <name type="scientific">Fistulifera solaris</name>
    <name type="common">Oleaginous diatom</name>
    <dbReference type="NCBI Taxonomy" id="1519565"/>
    <lineage>
        <taxon>Eukaryota</taxon>
        <taxon>Sar</taxon>
        <taxon>Stramenopiles</taxon>
        <taxon>Ochrophyta</taxon>
        <taxon>Bacillariophyta</taxon>
        <taxon>Bacillariophyceae</taxon>
        <taxon>Bacillariophycidae</taxon>
        <taxon>Naviculales</taxon>
        <taxon>Naviculaceae</taxon>
        <taxon>Fistulifera</taxon>
    </lineage>
</organism>
<keyword evidence="7" id="KW-0732">Signal</keyword>
<evidence type="ECO:0000256" key="1">
    <source>
        <dbReference type="ARBA" id="ARBA00004651"/>
    </source>
</evidence>
<dbReference type="InterPro" id="IPR051258">
    <property type="entry name" value="Diverse_Substrate_Transporter"/>
</dbReference>
<dbReference type="Pfam" id="PF00892">
    <property type="entry name" value="EamA"/>
    <property type="match status" value="2"/>
</dbReference>
<gene>
    <name evidence="9" type="ORF">FisN_20Hh191</name>
</gene>
<feature type="signal peptide" evidence="7">
    <location>
        <begin position="1"/>
        <end position="22"/>
    </location>
</feature>
<evidence type="ECO:0000313" key="9">
    <source>
        <dbReference type="EMBL" id="GAX14187.1"/>
    </source>
</evidence>
<evidence type="ECO:0000256" key="7">
    <source>
        <dbReference type="SAM" id="SignalP"/>
    </source>
</evidence>
<dbReference type="EMBL" id="BDSP01000076">
    <property type="protein sequence ID" value="GAX14187.1"/>
    <property type="molecule type" value="Genomic_DNA"/>
</dbReference>
<feature type="transmembrane region" description="Helical" evidence="6">
    <location>
        <begin position="85"/>
        <end position="107"/>
    </location>
</feature>
<evidence type="ECO:0000256" key="3">
    <source>
        <dbReference type="ARBA" id="ARBA00022692"/>
    </source>
</evidence>
<keyword evidence="10" id="KW-1185">Reference proteome</keyword>
<dbReference type="OrthoDB" id="2017960at2759"/>
<dbReference type="Proteomes" id="UP000198406">
    <property type="component" value="Unassembled WGS sequence"/>
</dbReference>
<evidence type="ECO:0000256" key="6">
    <source>
        <dbReference type="SAM" id="Phobius"/>
    </source>
</evidence>
<name>A0A1Z5JJJ5_FISSO</name>
<accession>A0A1Z5JJJ5</accession>
<feature type="chain" id="PRO_5012102663" description="EamA domain-containing protein" evidence="7">
    <location>
        <begin position="23"/>
        <end position="422"/>
    </location>
</feature>
<dbReference type="AlphaFoldDB" id="A0A1Z5JJJ5"/>
<keyword evidence="2" id="KW-1003">Cell membrane</keyword>
<evidence type="ECO:0000256" key="2">
    <source>
        <dbReference type="ARBA" id="ARBA00022475"/>
    </source>
</evidence>
<protein>
    <recommendedName>
        <fullName evidence="8">EamA domain-containing protein</fullName>
    </recommendedName>
</protein>
<feature type="transmembrane region" description="Helical" evidence="6">
    <location>
        <begin position="150"/>
        <end position="168"/>
    </location>
</feature>
<evidence type="ECO:0000259" key="8">
    <source>
        <dbReference type="Pfam" id="PF00892"/>
    </source>
</evidence>
<feature type="transmembrane region" description="Helical" evidence="6">
    <location>
        <begin position="391"/>
        <end position="409"/>
    </location>
</feature>
<feature type="transmembrane region" description="Helical" evidence="6">
    <location>
        <begin position="180"/>
        <end position="200"/>
    </location>
</feature>
<dbReference type="InParanoid" id="A0A1Z5JJJ5"/>